<evidence type="ECO:0000313" key="2">
    <source>
        <dbReference type="EMBL" id="KAH7283960.1"/>
    </source>
</evidence>
<feature type="region of interest" description="Disordered" evidence="1">
    <location>
        <begin position="571"/>
        <end position="616"/>
    </location>
</feature>
<feature type="compositionally biased region" description="Basic residues" evidence="1">
    <location>
        <begin position="1"/>
        <end position="16"/>
    </location>
</feature>
<feature type="compositionally biased region" description="Acidic residues" evidence="1">
    <location>
        <begin position="327"/>
        <end position="338"/>
    </location>
</feature>
<feature type="compositionally biased region" description="Acidic residues" evidence="1">
    <location>
        <begin position="408"/>
        <end position="417"/>
    </location>
</feature>
<feature type="compositionally biased region" description="Acidic residues" evidence="1">
    <location>
        <begin position="116"/>
        <end position="126"/>
    </location>
</feature>
<accession>A0A8T2QK43</accession>
<dbReference type="OMA" id="CTENEMD"/>
<comment type="caution">
    <text evidence="2">The sequence shown here is derived from an EMBL/GenBank/DDBJ whole genome shotgun (WGS) entry which is preliminary data.</text>
</comment>
<evidence type="ECO:0000256" key="1">
    <source>
        <dbReference type="SAM" id="MobiDB-lite"/>
    </source>
</evidence>
<feature type="region of interest" description="Disordered" evidence="1">
    <location>
        <begin position="855"/>
        <end position="901"/>
    </location>
</feature>
<reference evidence="2" key="1">
    <citation type="submission" date="2021-08" db="EMBL/GenBank/DDBJ databases">
        <title>WGS assembly of Ceratopteris richardii.</title>
        <authorList>
            <person name="Marchant D.B."/>
            <person name="Chen G."/>
            <person name="Jenkins J."/>
            <person name="Shu S."/>
            <person name="Leebens-Mack J."/>
            <person name="Grimwood J."/>
            <person name="Schmutz J."/>
            <person name="Soltis P."/>
            <person name="Soltis D."/>
            <person name="Chen Z.-H."/>
        </authorList>
    </citation>
    <scope>NUCLEOTIDE SEQUENCE</scope>
    <source>
        <strain evidence="2">Whitten #5841</strain>
        <tissue evidence="2">Leaf</tissue>
    </source>
</reference>
<feature type="region of interest" description="Disordered" evidence="1">
    <location>
        <begin position="1"/>
        <end position="370"/>
    </location>
</feature>
<feature type="region of interest" description="Disordered" evidence="1">
    <location>
        <begin position="690"/>
        <end position="774"/>
    </location>
</feature>
<sequence>MPSGSKKRKNKASKKPKPNEPSPSPQIGDPPESEKALEAPMENDEGETIETSPLNDTDEAVEAIGGEEVLDVKELMEETSERGSDENELQEESVPKPDECDGADPLSEPEEKPDNLEPEVTGENEPEATVVSDAAQGDLSHHVEEDLNEPPVKVEPEEGSPAPPEDLDAEAAPVKLECGTDSEDAVLEVPDLNLNESLLEKELETEEPAVEEKEMSDVVQENAERGMEDEASIDDEAKGDSDDINPELKDDKEEVEADEDSNTITAEPESESGKYGLVDHAETSPVADPTGFDSYSPDDQAAEETDKDAVPASVEPELEDHVLTDDPPVDMDPVDEEMAASTKDTLPDTLEATDADASTPEGEMVVGDGLQVEENDALSSLVQAETDVDEAVQGHELDTTCNDIEQEVTETNVDNDDSIAAAEPVDETELDSQPNEDEDVLITEPQTDGSLIGIEFENTEDSPVQTAADVTEDLGDVKAQTDEADVETLPETGASSETPETGPIVDPEQEHEDAAANTDIELPVDASDIPVDTASEITEDLCTLQAEIDEALAQMTSEKEEALDNLELETTVTTDAAEREDECESQSVTQNDEDSNEKELEAEINVGEMESEIGAGEDDDLAMTESAEDAKLLGEIVLESNAIQGEQLEVQPDDELSPEEDAATVSVEPDEETGDVYDPVVTLTDSLEEIEQESIKPGEIDLESEAKTGPVCEEEKIEEAVNNSSAEIPELSDPSECVNSGAEALSSFVPEGEVPPLDEQISDKIDPSEDDPSEAALTDAGIAACTIKENEEETLEVEEAAEKKDSFLFQNEIAEIEGEPKALVTAERDVGEDEAASSTVAEVGSVINDFDENLSYQHLPGDSLSSEQDEDTMWSKSDDFSGTELMDQADDGESGGNDIPPLKVSEIIDTGLAQGDDAREDNVVGAECSPVQEVGSNASQDFEATPENGEILHASPIAGAAFIPSAFNGESTLPVKEAFISENAVENGQVGILYSTISAAQSSTTIETEVTEKVSPRNSVGQPSLLDQEVPDHETVVSGKETGLNDNASTNADEADIHVARSNEFTGADSSQLLKKDSEVNTQERSPPMVNERALEKVNMKGAAEKVNMKVNERSVPSTLQRRNNWLGCCGMFDVLLGGRN</sequence>
<feature type="compositionally biased region" description="Basic and acidic residues" evidence="1">
    <location>
        <begin position="210"/>
        <end position="228"/>
    </location>
</feature>
<feature type="compositionally biased region" description="Basic and acidic residues" evidence="1">
    <location>
        <begin position="70"/>
        <end position="85"/>
    </location>
</feature>
<protein>
    <submittedName>
        <fullName evidence="2">Uncharacterized protein</fullName>
    </submittedName>
</protein>
<gene>
    <name evidence="2" type="ORF">KP509_34G032800</name>
</gene>
<feature type="compositionally biased region" description="Acidic residues" evidence="1">
    <location>
        <begin position="424"/>
        <end position="441"/>
    </location>
</feature>
<name>A0A8T2QK43_CERRI</name>
<dbReference type="Proteomes" id="UP000825935">
    <property type="component" value="Chromosome 34"/>
</dbReference>
<dbReference type="AlphaFoldDB" id="A0A8T2QK43"/>
<feature type="compositionally biased region" description="Basic and acidic residues" evidence="1">
    <location>
        <begin position="235"/>
        <end position="252"/>
    </location>
</feature>
<feature type="compositionally biased region" description="Acidic residues" evidence="1">
    <location>
        <begin position="651"/>
        <end position="675"/>
    </location>
</feature>
<dbReference type="OrthoDB" id="10540269at2759"/>
<evidence type="ECO:0000313" key="3">
    <source>
        <dbReference type="Proteomes" id="UP000825935"/>
    </source>
</evidence>
<proteinExistence type="predicted"/>
<feature type="compositionally biased region" description="Acidic residues" evidence="1">
    <location>
        <begin position="591"/>
        <end position="602"/>
    </location>
</feature>
<organism evidence="2 3">
    <name type="scientific">Ceratopteris richardii</name>
    <name type="common">Triangle waterfern</name>
    <dbReference type="NCBI Taxonomy" id="49495"/>
    <lineage>
        <taxon>Eukaryota</taxon>
        <taxon>Viridiplantae</taxon>
        <taxon>Streptophyta</taxon>
        <taxon>Embryophyta</taxon>
        <taxon>Tracheophyta</taxon>
        <taxon>Polypodiopsida</taxon>
        <taxon>Polypodiidae</taxon>
        <taxon>Polypodiales</taxon>
        <taxon>Pteridineae</taxon>
        <taxon>Pteridaceae</taxon>
        <taxon>Parkerioideae</taxon>
        <taxon>Ceratopteris</taxon>
    </lineage>
</organism>
<dbReference type="EMBL" id="CM035439">
    <property type="protein sequence ID" value="KAH7283960.1"/>
    <property type="molecule type" value="Genomic_DNA"/>
</dbReference>
<keyword evidence="3" id="KW-1185">Reference proteome</keyword>
<feature type="region of interest" description="Disordered" evidence="1">
    <location>
        <begin position="408"/>
        <end position="524"/>
    </location>
</feature>
<feature type="region of interest" description="Disordered" evidence="1">
    <location>
        <begin position="643"/>
        <end position="678"/>
    </location>
</feature>